<keyword evidence="3" id="KW-1185">Reference proteome</keyword>
<feature type="region of interest" description="Disordered" evidence="1">
    <location>
        <begin position="231"/>
        <end position="262"/>
    </location>
</feature>
<comment type="caution">
    <text evidence="2">The sequence shown here is derived from an EMBL/GenBank/DDBJ whole genome shotgun (WGS) entry which is preliminary data.</text>
</comment>
<dbReference type="EMBL" id="JASJQH010000359">
    <property type="protein sequence ID" value="KAK9764836.1"/>
    <property type="molecule type" value="Genomic_DNA"/>
</dbReference>
<evidence type="ECO:0000313" key="2">
    <source>
        <dbReference type="EMBL" id="KAK9764836.1"/>
    </source>
</evidence>
<protein>
    <submittedName>
        <fullName evidence="2">Uncharacterized protein</fullName>
    </submittedName>
</protein>
<gene>
    <name evidence="2" type="ORF">K7432_007342</name>
</gene>
<dbReference type="Proteomes" id="UP001479436">
    <property type="component" value="Unassembled WGS sequence"/>
</dbReference>
<name>A0ABR2WTL7_9FUNG</name>
<sequence length="262" mass="29319">MKKQLRAMDHLSLIHPQSQRLGLKYPHFGIGGSQNSTDLRLSPTKHRFQKIQNQIFTNPLLALFVNPFANDVNILSDSDQVSPNPVQPSREVYQDETSKFETYIHPDFIRALPGRVWLPVNPRTRRFNLDEGVIEREECLTSSLFPKNESSIICYQGNLGVVSQKSENTETAIDTTHTGVAYDRTNQHLVYVADPNTPESETGSTFRRRGTVRGTGSSIIELIGGAFRGLGSFEHEPTSPHLSIRDPNQDTRRSSVSSGLST</sequence>
<evidence type="ECO:0000313" key="3">
    <source>
        <dbReference type="Proteomes" id="UP001479436"/>
    </source>
</evidence>
<reference evidence="2 3" key="1">
    <citation type="submission" date="2023-04" db="EMBL/GenBank/DDBJ databases">
        <title>Genome of Basidiobolus ranarum AG-B5.</title>
        <authorList>
            <person name="Stajich J.E."/>
            <person name="Carter-House D."/>
            <person name="Gryganskyi A."/>
        </authorList>
    </citation>
    <scope>NUCLEOTIDE SEQUENCE [LARGE SCALE GENOMIC DNA]</scope>
    <source>
        <strain evidence="2 3">AG-B5</strain>
    </source>
</reference>
<evidence type="ECO:0000256" key="1">
    <source>
        <dbReference type="SAM" id="MobiDB-lite"/>
    </source>
</evidence>
<organism evidence="2 3">
    <name type="scientific">Basidiobolus ranarum</name>
    <dbReference type="NCBI Taxonomy" id="34480"/>
    <lineage>
        <taxon>Eukaryota</taxon>
        <taxon>Fungi</taxon>
        <taxon>Fungi incertae sedis</taxon>
        <taxon>Zoopagomycota</taxon>
        <taxon>Entomophthoromycotina</taxon>
        <taxon>Basidiobolomycetes</taxon>
        <taxon>Basidiobolales</taxon>
        <taxon>Basidiobolaceae</taxon>
        <taxon>Basidiobolus</taxon>
    </lineage>
</organism>
<proteinExistence type="predicted"/>
<feature type="compositionally biased region" description="Basic and acidic residues" evidence="1">
    <location>
        <begin position="233"/>
        <end position="253"/>
    </location>
</feature>
<accession>A0ABR2WTL7</accession>